<dbReference type="Pfam" id="PF13454">
    <property type="entry name" value="NAD_binding_9"/>
    <property type="match status" value="1"/>
</dbReference>
<evidence type="ECO:0000313" key="2">
    <source>
        <dbReference type="EMBL" id="RNL62805.1"/>
    </source>
</evidence>
<dbReference type="PANTHER" id="PTHR40254">
    <property type="entry name" value="BLR0577 PROTEIN"/>
    <property type="match status" value="1"/>
</dbReference>
<organism evidence="2 3">
    <name type="scientific">Nocardioides marmoriginsengisoli</name>
    <dbReference type="NCBI Taxonomy" id="661483"/>
    <lineage>
        <taxon>Bacteria</taxon>
        <taxon>Bacillati</taxon>
        <taxon>Actinomycetota</taxon>
        <taxon>Actinomycetes</taxon>
        <taxon>Propionibacteriales</taxon>
        <taxon>Nocardioidaceae</taxon>
        <taxon>Nocardioides</taxon>
    </lineage>
</organism>
<protein>
    <recommendedName>
        <fullName evidence="1">FAD-dependent urate hydroxylase HpyO/Asp monooxygenase CreE-like FAD/NAD(P)-binding domain-containing protein</fullName>
    </recommendedName>
</protein>
<dbReference type="SUPFAM" id="SSF51905">
    <property type="entry name" value="FAD/NAD(P)-binding domain"/>
    <property type="match status" value="1"/>
</dbReference>
<dbReference type="PANTHER" id="PTHR40254:SF1">
    <property type="entry name" value="BLR0577 PROTEIN"/>
    <property type="match status" value="1"/>
</dbReference>
<comment type="caution">
    <text evidence="2">The sequence shown here is derived from an EMBL/GenBank/DDBJ whole genome shotgun (WGS) entry which is preliminary data.</text>
</comment>
<dbReference type="EMBL" id="RJSE01000007">
    <property type="protein sequence ID" value="RNL62805.1"/>
    <property type="molecule type" value="Genomic_DNA"/>
</dbReference>
<sequence>MRMNPSYDKSNRVVIVGGGPAGVSAFGALVRRGPIAEITVVDPIPVGLGNVYGDLFASDPILLCNTPTGFMYLDDTARADFLDYLVDRGWPVGLDDHLPRFLFGQYCRDRFQQFRDEAERAGTLVRVVESLAESVTQTGDGYQVALSSGDVLTATDVVLCVGLKTPKLAPLVEQYEGNERLLRGSYPASRVRELEPESRVLVLGVRSSAQDTMAMLCRDGHTVVATSPSGRLSAVRDRCSVPAEAKLDREKWLALDPEDPEIVSKVTQYLVDDVLTAGEGRELTQQIVSEAPDTLSRLEAELTQAVSGDTRWADLTYEGLFTLNSLVGPWGPDARAKLMPLAYPILTHYVNALPVLTARNLVANIKAGRTLIKDVFVEKVLEADNGFDVTWNDGTVERFDYIVSTSGFHFPRFVTDDGRTIRFTHDGAIGEDTLVGLTKDLRLDLRGNGEAERIWAIGAACGQRYPFAHVIMLAAAQAPHVAAMLVDGEVGNVEEIAPTYGAIQTRMAVGA</sequence>
<evidence type="ECO:0000313" key="3">
    <source>
        <dbReference type="Proteomes" id="UP000267128"/>
    </source>
</evidence>
<accession>A0A3N0CH80</accession>
<reference evidence="2 3" key="1">
    <citation type="submission" date="2018-11" db="EMBL/GenBank/DDBJ databases">
        <authorList>
            <person name="Li F."/>
        </authorList>
    </citation>
    <scope>NUCLEOTIDE SEQUENCE [LARGE SCALE GENOMIC DNA]</scope>
    <source>
        <strain evidence="2 3">Gsoil 097</strain>
    </source>
</reference>
<dbReference type="AlphaFoldDB" id="A0A3N0CH80"/>
<feature type="domain" description="FAD-dependent urate hydroxylase HpyO/Asp monooxygenase CreE-like FAD/NAD(P)-binding" evidence="1">
    <location>
        <begin position="14"/>
        <end position="162"/>
    </location>
</feature>
<dbReference type="Gene3D" id="3.50.50.60">
    <property type="entry name" value="FAD/NAD(P)-binding domain"/>
    <property type="match status" value="1"/>
</dbReference>
<gene>
    <name evidence="2" type="ORF">EFK50_13755</name>
</gene>
<dbReference type="InterPro" id="IPR052189">
    <property type="entry name" value="L-asp_N-monooxygenase_NS-form"/>
</dbReference>
<dbReference type="InterPro" id="IPR038732">
    <property type="entry name" value="HpyO/CreE_NAD-binding"/>
</dbReference>
<keyword evidence="3" id="KW-1185">Reference proteome</keyword>
<evidence type="ECO:0000259" key="1">
    <source>
        <dbReference type="Pfam" id="PF13454"/>
    </source>
</evidence>
<dbReference type="OrthoDB" id="3653265at2"/>
<name>A0A3N0CH80_9ACTN</name>
<proteinExistence type="predicted"/>
<dbReference type="Proteomes" id="UP000267128">
    <property type="component" value="Unassembled WGS sequence"/>
</dbReference>
<dbReference type="InterPro" id="IPR036188">
    <property type="entry name" value="FAD/NAD-bd_sf"/>
</dbReference>